<evidence type="ECO:0000313" key="16">
    <source>
        <dbReference type="EMBL" id="VFT85765.1"/>
    </source>
</evidence>
<evidence type="ECO:0000256" key="2">
    <source>
        <dbReference type="ARBA" id="ARBA00009295"/>
    </source>
</evidence>
<keyword evidence="10 13" id="KW-0472">Membrane</keyword>
<feature type="domain" description="Fatty acid desaturase" evidence="14">
    <location>
        <begin position="34"/>
        <end position="244"/>
    </location>
</feature>
<comment type="domain">
    <text evidence="12">The histidine box domains are involved in binding the catalytic metal ions.</text>
</comment>
<organism evidence="16 17">
    <name type="scientific">Aphanomyces stellatus</name>
    <dbReference type="NCBI Taxonomy" id="120398"/>
    <lineage>
        <taxon>Eukaryota</taxon>
        <taxon>Sar</taxon>
        <taxon>Stramenopiles</taxon>
        <taxon>Oomycota</taxon>
        <taxon>Saprolegniomycetes</taxon>
        <taxon>Saprolegniales</taxon>
        <taxon>Verrucalvaceae</taxon>
        <taxon>Aphanomyces</taxon>
    </lineage>
</organism>
<keyword evidence="4 12" id="KW-0812">Transmembrane</keyword>
<evidence type="ECO:0000256" key="13">
    <source>
        <dbReference type="SAM" id="Phobius"/>
    </source>
</evidence>
<dbReference type="Proteomes" id="UP000332933">
    <property type="component" value="Unassembled WGS sequence"/>
</dbReference>
<dbReference type="GO" id="GO:0004768">
    <property type="term" value="F:stearoyl-CoA 9-desaturase activity"/>
    <property type="evidence" value="ECO:0007669"/>
    <property type="project" value="TreeGrafter"/>
</dbReference>
<dbReference type="InterPro" id="IPR005804">
    <property type="entry name" value="FA_desaturase_dom"/>
</dbReference>
<feature type="transmembrane region" description="Helical" evidence="13">
    <location>
        <begin position="33"/>
        <end position="54"/>
    </location>
</feature>
<feature type="transmembrane region" description="Helical" evidence="13">
    <location>
        <begin position="7"/>
        <end position="27"/>
    </location>
</feature>
<name>A0A485KLC5_9STRA</name>
<keyword evidence="6 13" id="KW-1133">Transmembrane helix</keyword>
<dbReference type="PRINTS" id="PR00075">
    <property type="entry name" value="FACDDSATRASE"/>
</dbReference>
<evidence type="ECO:0000313" key="17">
    <source>
        <dbReference type="Proteomes" id="UP000332933"/>
    </source>
</evidence>
<keyword evidence="7 12" id="KW-0560">Oxidoreductase</keyword>
<comment type="subcellular location">
    <subcellularLocation>
        <location evidence="1">Membrane</location>
        <topology evidence="1">Multi-pass membrane protein</topology>
    </subcellularLocation>
</comment>
<gene>
    <name evidence="16" type="primary">Aste57867_8879</name>
    <name evidence="15" type="ORF">As57867_008844</name>
    <name evidence="16" type="ORF">ASTE57867_8879</name>
</gene>
<evidence type="ECO:0000256" key="12">
    <source>
        <dbReference type="RuleBase" id="RU000581"/>
    </source>
</evidence>
<dbReference type="Pfam" id="PF00487">
    <property type="entry name" value="FA_desaturase"/>
    <property type="match status" value="1"/>
</dbReference>
<evidence type="ECO:0000313" key="15">
    <source>
        <dbReference type="EMBL" id="KAF0700612.1"/>
    </source>
</evidence>
<evidence type="ECO:0000256" key="6">
    <source>
        <dbReference type="ARBA" id="ARBA00022989"/>
    </source>
</evidence>
<evidence type="ECO:0000256" key="11">
    <source>
        <dbReference type="ARBA" id="ARBA00023160"/>
    </source>
</evidence>
<dbReference type="GO" id="GO:0005506">
    <property type="term" value="F:iron ion binding"/>
    <property type="evidence" value="ECO:0007669"/>
    <property type="project" value="TreeGrafter"/>
</dbReference>
<evidence type="ECO:0000256" key="1">
    <source>
        <dbReference type="ARBA" id="ARBA00004141"/>
    </source>
</evidence>
<evidence type="ECO:0000256" key="4">
    <source>
        <dbReference type="ARBA" id="ARBA00022692"/>
    </source>
</evidence>
<dbReference type="PANTHER" id="PTHR11351:SF31">
    <property type="entry name" value="DESATURASE 1, ISOFORM A-RELATED"/>
    <property type="match status" value="1"/>
</dbReference>
<keyword evidence="9" id="KW-0443">Lipid metabolism</keyword>
<evidence type="ECO:0000259" key="14">
    <source>
        <dbReference type="Pfam" id="PF00487"/>
    </source>
</evidence>
<dbReference type="EMBL" id="CAADRA010005137">
    <property type="protein sequence ID" value="VFT85765.1"/>
    <property type="molecule type" value="Genomic_DNA"/>
</dbReference>
<keyword evidence="3 12" id="KW-0444">Lipid biosynthesis</keyword>
<proteinExistence type="inferred from homology"/>
<evidence type="ECO:0000256" key="10">
    <source>
        <dbReference type="ARBA" id="ARBA00023136"/>
    </source>
</evidence>
<dbReference type="GO" id="GO:0005789">
    <property type="term" value="C:endoplasmic reticulum membrane"/>
    <property type="evidence" value="ECO:0007669"/>
    <property type="project" value="TreeGrafter"/>
</dbReference>
<keyword evidence="11 12" id="KW-0275">Fatty acid biosynthesis</keyword>
<evidence type="ECO:0000256" key="3">
    <source>
        <dbReference type="ARBA" id="ARBA00022516"/>
    </source>
</evidence>
<protein>
    <submittedName>
        <fullName evidence="16">Aste57867_8879 protein</fullName>
    </submittedName>
</protein>
<evidence type="ECO:0000256" key="9">
    <source>
        <dbReference type="ARBA" id="ARBA00023098"/>
    </source>
</evidence>
<accession>A0A485KLC5</accession>
<comment type="cofactor">
    <cofactor evidence="12">
        <name>Fe(2+)</name>
        <dbReference type="ChEBI" id="CHEBI:29033"/>
    </cofactor>
</comment>
<evidence type="ECO:0000256" key="7">
    <source>
        <dbReference type="ARBA" id="ARBA00023002"/>
    </source>
</evidence>
<reference evidence="16 17" key="1">
    <citation type="submission" date="2019-03" db="EMBL/GenBank/DDBJ databases">
        <authorList>
            <person name="Gaulin E."/>
            <person name="Dumas B."/>
        </authorList>
    </citation>
    <scope>NUCLEOTIDE SEQUENCE [LARGE SCALE GENOMIC DNA]</scope>
    <source>
        <strain evidence="16">CBS 568.67</strain>
    </source>
</reference>
<comment type="similarity">
    <text evidence="2 12">Belongs to the fatty acid desaturase type 1 family.</text>
</comment>
<keyword evidence="17" id="KW-1185">Reference proteome</keyword>
<dbReference type="PANTHER" id="PTHR11351">
    <property type="entry name" value="ACYL-COA DESATURASE"/>
    <property type="match status" value="1"/>
</dbReference>
<reference evidence="15" key="2">
    <citation type="submission" date="2019-06" db="EMBL/GenBank/DDBJ databases">
        <title>Genomics analysis of Aphanomyces spp. identifies a new class of oomycete effector associated with host adaptation.</title>
        <authorList>
            <person name="Gaulin E."/>
        </authorList>
    </citation>
    <scope>NUCLEOTIDE SEQUENCE</scope>
    <source>
        <strain evidence="15">CBS 578.67</strain>
    </source>
</reference>
<evidence type="ECO:0000256" key="8">
    <source>
        <dbReference type="ARBA" id="ARBA00023004"/>
    </source>
</evidence>
<dbReference type="OrthoDB" id="10260134at2759"/>
<dbReference type="EMBL" id="VJMH01005116">
    <property type="protein sequence ID" value="KAF0700612.1"/>
    <property type="molecule type" value="Genomic_DNA"/>
</dbReference>
<evidence type="ECO:0000256" key="5">
    <source>
        <dbReference type="ARBA" id="ARBA00022832"/>
    </source>
</evidence>
<dbReference type="AlphaFoldDB" id="A0A485KLC5"/>
<dbReference type="InterPro" id="IPR015876">
    <property type="entry name" value="Acyl-CoA_DS"/>
</dbReference>
<sequence>MIDLRRLNWTFVVVALVCHVGAALALPRLVSCHWQTLVCAIVFYNLGGLGITAANHRLYSHRAFKASDAVRFFLILYSAIANQGTAFHWAGARDHRVHHKFTDTDADPHNAKRGFFFSHVGWLLVKKHPDVVAAGKQVVVDDLLQDWVIRLQMRCNPYGQLAMCFVLPVLVCRLGWQESYLNGLFIPGFLRYVLLLHSTWCINSVAHALGYTPYDASLSATENQWVSFAILGEGWHNWHHAFPYDYAASEFGIASQWNPTKLFIDACAYVGHVTDRKRALKTWEARKHGGTAQLLAKVTPPCHAAA</sequence>
<dbReference type="CDD" id="cd03505">
    <property type="entry name" value="Delta9-FADS-like"/>
    <property type="match status" value="1"/>
</dbReference>
<keyword evidence="8" id="KW-0408">Iron</keyword>
<keyword evidence="5" id="KW-0276">Fatty acid metabolism</keyword>
<dbReference type="GO" id="GO:0006636">
    <property type="term" value="P:unsaturated fatty acid biosynthetic process"/>
    <property type="evidence" value="ECO:0007669"/>
    <property type="project" value="TreeGrafter"/>
</dbReference>